<dbReference type="Proteomes" id="UP000230233">
    <property type="component" value="Chromosome II"/>
</dbReference>
<comment type="subcellular location">
    <subcellularLocation>
        <location evidence="1">Nucleus</location>
    </subcellularLocation>
</comment>
<name>A0A2G5V9Y3_9PELO</name>
<evidence type="ECO:0000256" key="1">
    <source>
        <dbReference type="ARBA" id="ARBA00004123"/>
    </source>
</evidence>
<reference evidence="3" key="1">
    <citation type="submission" date="2017-10" db="EMBL/GenBank/DDBJ databases">
        <title>Rapid genome shrinkage in a self-fertile nematode reveals novel sperm competition proteins.</title>
        <authorList>
            <person name="Yin D."/>
            <person name="Schwarz E.M."/>
            <person name="Thomas C.G."/>
            <person name="Felde R.L."/>
            <person name="Korf I.F."/>
            <person name="Cutter A.D."/>
            <person name="Schartner C.M."/>
            <person name="Ralston E.J."/>
            <person name="Meyer B.J."/>
            <person name="Haag E.S."/>
        </authorList>
    </citation>
    <scope>NUCLEOTIDE SEQUENCE [LARGE SCALE GENOMIC DNA]</scope>
    <source>
        <strain evidence="3">JU1422</strain>
    </source>
</reference>
<sequence length="217" mass="24340">MPNFRVTWDGGITFHYIDYPLTEDLIRELQRSGAIVHELAPGRFQGQQGQHVRRQGQFQGQVHGLGYGQVQGQVGPVVGHVSAPLIALRAALPVPQIVTTIDLNFVQRAQISQSPMNLQLFSGIQIPNPSVILLAPPATQTPNTPPIRCQCGFSIKSKKSSCQFKRRVFNCFQTAIMNTRFKMGLPVSLQEKLMFAKDFKVTIKQVITWFGKRSRRK</sequence>
<evidence type="ECO:0008006" key="4">
    <source>
        <dbReference type="Google" id="ProtNLM"/>
    </source>
</evidence>
<dbReference type="OrthoDB" id="10462236at2759"/>
<organism evidence="2 3">
    <name type="scientific">Caenorhabditis nigoni</name>
    <dbReference type="NCBI Taxonomy" id="1611254"/>
    <lineage>
        <taxon>Eukaryota</taxon>
        <taxon>Metazoa</taxon>
        <taxon>Ecdysozoa</taxon>
        <taxon>Nematoda</taxon>
        <taxon>Chromadorea</taxon>
        <taxon>Rhabditida</taxon>
        <taxon>Rhabditina</taxon>
        <taxon>Rhabditomorpha</taxon>
        <taxon>Rhabditoidea</taxon>
        <taxon>Rhabditidae</taxon>
        <taxon>Peloderinae</taxon>
        <taxon>Caenorhabditis</taxon>
    </lineage>
</organism>
<keyword evidence="3" id="KW-1185">Reference proteome</keyword>
<dbReference type="SUPFAM" id="SSF46689">
    <property type="entry name" value="Homeodomain-like"/>
    <property type="match status" value="1"/>
</dbReference>
<accession>A0A2G5V9Y3</accession>
<dbReference type="EMBL" id="PDUG01000002">
    <property type="protein sequence ID" value="PIC48593.1"/>
    <property type="molecule type" value="Genomic_DNA"/>
</dbReference>
<dbReference type="InterPro" id="IPR009057">
    <property type="entry name" value="Homeodomain-like_sf"/>
</dbReference>
<comment type="caution">
    <text evidence="2">The sequence shown here is derived from an EMBL/GenBank/DDBJ whole genome shotgun (WGS) entry which is preliminary data.</text>
</comment>
<evidence type="ECO:0000313" key="2">
    <source>
        <dbReference type="EMBL" id="PIC48593.1"/>
    </source>
</evidence>
<evidence type="ECO:0000313" key="3">
    <source>
        <dbReference type="Proteomes" id="UP000230233"/>
    </source>
</evidence>
<proteinExistence type="predicted"/>
<dbReference type="AlphaFoldDB" id="A0A2G5V9Y3"/>
<gene>
    <name evidence="2" type="primary">Cnig_chr_II.g7504</name>
    <name evidence="2" type="ORF">B9Z55_007504</name>
</gene>
<dbReference type="GO" id="GO:0005634">
    <property type="term" value="C:nucleus"/>
    <property type="evidence" value="ECO:0007669"/>
    <property type="project" value="UniProtKB-SubCell"/>
</dbReference>
<protein>
    <recommendedName>
        <fullName evidence="4">Homeobox domain-containing protein</fullName>
    </recommendedName>
</protein>